<dbReference type="PROSITE" id="PS50801">
    <property type="entry name" value="STAS"/>
    <property type="match status" value="1"/>
</dbReference>
<proteinExistence type="predicted"/>
<dbReference type="AlphaFoldDB" id="A0A941EA61"/>
<dbReference type="EMBL" id="JAGSOH010000021">
    <property type="protein sequence ID" value="MBR7826672.1"/>
    <property type="molecule type" value="Genomic_DNA"/>
</dbReference>
<name>A0A941EA61_9ACTN</name>
<evidence type="ECO:0000313" key="2">
    <source>
        <dbReference type="EMBL" id="MBR7826672.1"/>
    </source>
</evidence>
<dbReference type="SUPFAM" id="SSF52091">
    <property type="entry name" value="SpoIIaa-like"/>
    <property type="match status" value="1"/>
</dbReference>
<evidence type="ECO:0000313" key="3">
    <source>
        <dbReference type="Proteomes" id="UP000676325"/>
    </source>
</evidence>
<feature type="domain" description="STAS" evidence="1">
    <location>
        <begin position="35"/>
        <end position="115"/>
    </location>
</feature>
<protein>
    <submittedName>
        <fullName evidence="2">STAS domain-containing protein</fullName>
    </submittedName>
</protein>
<dbReference type="RefSeq" id="WP_212517820.1">
    <property type="nucleotide sequence ID" value="NZ_JAGSOH010000021.1"/>
</dbReference>
<dbReference type="Pfam" id="PF13466">
    <property type="entry name" value="STAS_2"/>
    <property type="match status" value="1"/>
</dbReference>
<accession>A0A941EA61</accession>
<comment type="caution">
    <text evidence="2">The sequence shown here is derived from an EMBL/GenBank/DDBJ whole genome shotgun (WGS) entry which is preliminary data.</text>
</comment>
<dbReference type="InterPro" id="IPR058548">
    <property type="entry name" value="MlaB-like_STAS"/>
</dbReference>
<dbReference type="InterPro" id="IPR036513">
    <property type="entry name" value="STAS_dom_sf"/>
</dbReference>
<reference evidence="2" key="1">
    <citation type="submission" date="2021-04" db="EMBL/GenBank/DDBJ databases">
        <title>Genome based classification of Actinospica acidithermotolerans sp. nov., an actinobacterium isolated from an Indonesian hot spring.</title>
        <authorList>
            <person name="Kusuma A.B."/>
            <person name="Putra K.E."/>
            <person name="Nafisah S."/>
            <person name="Loh J."/>
            <person name="Nouioui I."/>
            <person name="Goodfellow M."/>
        </authorList>
    </citation>
    <scope>NUCLEOTIDE SEQUENCE</scope>
    <source>
        <strain evidence="2">MGRD01-02</strain>
    </source>
</reference>
<dbReference type="InterPro" id="IPR002645">
    <property type="entry name" value="STAS_dom"/>
</dbReference>
<dbReference type="CDD" id="cd07043">
    <property type="entry name" value="STAS_anti-anti-sigma_factors"/>
    <property type="match status" value="1"/>
</dbReference>
<evidence type="ECO:0000259" key="1">
    <source>
        <dbReference type="PROSITE" id="PS50801"/>
    </source>
</evidence>
<keyword evidence="3" id="KW-1185">Reference proteome</keyword>
<gene>
    <name evidence="2" type="ORF">KDK95_10190</name>
</gene>
<sequence>MASDSSGSLVGGDPEYDHVRSWLLTTRLRAEARDPGLQVLTVRGEIDLNTVEQLSDAVWAAFGHRPRRLTLDLAGVEFIGVVGVRALVALLEPAAIFGCRLAVRNPSLAVRRVFELLPPPAELRFEPDLRRSEGVNE</sequence>
<dbReference type="Proteomes" id="UP000676325">
    <property type="component" value="Unassembled WGS sequence"/>
</dbReference>
<dbReference type="Gene3D" id="3.30.750.24">
    <property type="entry name" value="STAS domain"/>
    <property type="match status" value="1"/>
</dbReference>
<organism evidence="2 3">
    <name type="scientific">Actinospica acidithermotolerans</name>
    <dbReference type="NCBI Taxonomy" id="2828514"/>
    <lineage>
        <taxon>Bacteria</taxon>
        <taxon>Bacillati</taxon>
        <taxon>Actinomycetota</taxon>
        <taxon>Actinomycetes</taxon>
        <taxon>Catenulisporales</taxon>
        <taxon>Actinospicaceae</taxon>
        <taxon>Actinospica</taxon>
    </lineage>
</organism>